<dbReference type="GO" id="GO:0007498">
    <property type="term" value="P:mesoderm development"/>
    <property type="evidence" value="ECO:0007669"/>
    <property type="project" value="Ensembl"/>
</dbReference>
<dbReference type="GO" id="GO:0016362">
    <property type="term" value="F:activin receptor activity, type II"/>
    <property type="evidence" value="ECO:0007669"/>
    <property type="project" value="Ensembl"/>
</dbReference>
<comment type="cofactor">
    <cofactor evidence="18">
        <name>Mg(2+)</name>
        <dbReference type="ChEBI" id="CHEBI:18420"/>
    </cofactor>
    <cofactor evidence="18">
        <name>Mn(2+)</name>
        <dbReference type="ChEBI" id="CHEBI:29035"/>
    </cofactor>
</comment>
<feature type="chain" id="PRO_5034750149" description="Serine/threonine-protein kinase receptor" evidence="19">
    <location>
        <begin position="25"/>
        <end position="550"/>
    </location>
</feature>
<dbReference type="GO" id="GO:0031016">
    <property type="term" value="P:pancreas development"/>
    <property type="evidence" value="ECO:0007669"/>
    <property type="project" value="Ensembl"/>
</dbReference>
<gene>
    <name evidence="21" type="primary">ACVR2B</name>
</gene>
<dbReference type="GO" id="GO:0030324">
    <property type="term" value="P:lung development"/>
    <property type="evidence" value="ECO:0007669"/>
    <property type="project" value="Ensembl"/>
</dbReference>
<dbReference type="Gene3D" id="3.30.200.20">
    <property type="entry name" value="Phosphorylase Kinase, domain 1"/>
    <property type="match status" value="1"/>
</dbReference>
<dbReference type="PANTHER" id="PTHR23255">
    <property type="entry name" value="TRANSFORMING GROWTH FACTOR-BETA RECEPTOR TYPE I AND II"/>
    <property type="match status" value="1"/>
</dbReference>
<evidence type="ECO:0000313" key="22">
    <source>
        <dbReference type="Proteomes" id="UP000694426"/>
    </source>
</evidence>
<dbReference type="CDD" id="cd23632">
    <property type="entry name" value="TFP_LU_ECD_ACVR2B"/>
    <property type="match status" value="1"/>
</dbReference>
<reference evidence="21" key="1">
    <citation type="submission" date="2025-08" db="UniProtKB">
        <authorList>
            <consortium name="Ensembl"/>
        </authorList>
    </citation>
    <scope>IDENTIFICATION</scope>
</reference>
<comment type="catalytic activity">
    <reaction evidence="16">
        <text>L-seryl-[receptor-protein] + ATP = O-phospho-L-seryl-[receptor-protein] + ADP + H(+)</text>
        <dbReference type="Rhea" id="RHEA:18673"/>
        <dbReference type="Rhea" id="RHEA-COMP:11022"/>
        <dbReference type="Rhea" id="RHEA-COMP:11023"/>
        <dbReference type="ChEBI" id="CHEBI:15378"/>
        <dbReference type="ChEBI" id="CHEBI:29999"/>
        <dbReference type="ChEBI" id="CHEBI:30616"/>
        <dbReference type="ChEBI" id="CHEBI:83421"/>
        <dbReference type="ChEBI" id="CHEBI:456216"/>
        <dbReference type="EC" id="2.7.11.30"/>
    </reaction>
</comment>
<dbReference type="InterPro" id="IPR000472">
    <property type="entry name" value="Activin_recp"/>
</dbReference>
<dbReference type="GO" id="GO:0060841">
    <property type="term" value="P:venous blood vessel development"/>
    <property type="evidence" value="ECO:0007669"/>
    <property type="project" value="Ensembl"/>
</dbReference>
<dbReference type="SUPFAM" id="SSF56112">
    <property type="entry name" value="Protein kinase-like (PK-like)"/>
    <property type="match status" value="1"/>
</dbReference>
<dbReference type="InterPro" id="IPR008271">
    <property type="entry name" value="Ser/Thr_kinase_AS"/>
</dbReference>
<dbReference type="GO" id="GO:0000122">
    <property type="term" value="P:negative regulation of transcription by RNA polymerase II"/>
    <property type="evidence" value="ECO:0007669"/>
    <property type="project" value="Ensembl"/>
</dbReference>
<dbReference type="GO" id="GO:0035265">
    <property type="term" value="P:organ growth"/>
    <property type="evidence" value="ECO:0007669"/>
    <property type="project" value="Ensembl"/>
</dbReference>
<reference evidence="21" key="2">
    <citation type="submission" date="2025-09" db="UniProtKB">
        <authorList>
            <consortium name="Ensembl"/>
        </authorList>
    </citation>
    <scope>IDENTIFICATION</scope>
</reference>
<dbReference type="SUPFAM" id="SSF57302">
    <property type="entry name" value="Snake toxin-like"/>
    <property type="match status" value="1"/>
</dbReference>
<dbReference type="GO" id="GO:0009749">
    <property type="term" value="P:response to glucose"/>
    <property type="evidence" value="ECO:0007669"/>
    <property type="project" value="Ensembl"/>
</dbReference>
<dbReference type="GO" id="GO:0006879">
    <property type="term" value="P:intracellular iron ion homeostasis"/>
    <property type="evidence" value="ECO:0007669"/>
    <property type="project" value="Ensembl"/>
</dbReference>
<dbReference type="GO" id="GO:0004712">
    <property type="term" value="F:protein serine/threonine/tyrosine kinase activity"/>
    <property type="evidence" value="ECO:0007669"/>
    <property type="project" value="Ensembl"/>
</dbReference>
<feature type="domain" description="Protein kinase" evidence="20">
    <location>
        <begin position="190"/>
        <end position="534"/>
    </location>
</feature>
<keyword evidence="8 18" id="KW-0547">Nucleotide-binding</keyword>
<dbReference type="Proteomes" id="UP000694426">
    <property type="component" value="Unplaced"/>
</dbReference>
<dbReference type="GO" id="GO:0007507">
    <property type="term" value="P:heart development"/>
    <property type="evidence" value="ECO:0007669"/>
    <property type="project" value="Ensembl"/>
</dbReference>
<dbReference type="GO" id="GO:0048179">
    <property type="term" value="C:activin receptor complex"/>
    <property type="evidence" value="ECO:0007669"/>
    <property type="project" value="TreeGrafter"/>
</dbReference>
<dbReference type="Gene3D" id="1.10.510.10">
    <property type="entry name" value="Transferase(Phosphotransferase) domain 1"/>
    <property type="match status" value="1"/>
</dbReference>
<evidence type="ECO:0000256" key="1">
    <source>
        <dbReference type="ARBA" id="ARBA00004479"/>
    </source>
</evidence>
<dbReference type="GO" id="GO:0005524">
    <property type="term" value="F:ATP binding"/>
    <property type="evidence" value="ECO:0007669"/>
    <property type="project" value="UniProtKB-UniRule"/>
</dbReference>
<keyword evidence="13" id="KW-1015">Disulfide bond</keyword>
<dbReference type="GO" id="GO:0048705">
    <property type="term" value="P:skeletal system morphogenesis"/>
    <property type="evidence" value="ECO:0007669"/>
    <property type="project" value="Ensembl"/>
</dbReference>
<evidence type="ECO:0000256" key="10">
    <source>
        <dbReference type="ARBA" id="ARBA00022840"/>
    </source>
</evidence>
<evidence type="ECO:0000259" key="20">
    <source>
        <dbReference type="PROSITE" id="PS50011"/>
    </source>
</evidence>
<dbReference type="GeneTree" id="ENSGT00940000156210"/>
<dbReference type="Gene3D" id="2.10.60.10">
    <property type="entry name" value="CD59"/>
    <property type="match status" value="1"/>
</dbReference>
<protein>
    <recommendedName>
        <fullName evidence="18">Serine/threonine-protein kinase receptor</fullName>
        <ecNumber evidence="18">2.7.11.30</ecNumber>
    </recommendedName>
</protein>
<dbReference type="PROSITE" id="PS50011">
    <property type="entry name" value="PROTEIN_KINASE_DOM"/>
    <property type="match status" value="1"/>
</dbReference>
<dbReference type="FunFam" id="2.10.60.10:FF:000002">
    <property type="entry name" value="Serine/threonine-protein kinase receptor"/>
    <property type="match status" value="1"/>
</dbReference>
<proteinExistence type="inferred from homology"/>
<feature type="signal peptide" evidence="19">
    <location>
        <begin position="1"/>
        <end position="24"/>
    </location>
</feature>
<dbReference type="GO" id="GO:0060840">
    <property type="term" value="P:artery development"/>
    <property type="evidence" value="ECO:0007669"/>
    <property type="project" value="Ensembl"/>
</dbReference>
<dbReference type="GO" id="GO:0048617">
    <property type="term" value="P:embryonic foregut morphogenesis"/>
    <property type="evidence" value="ECO:0007669"/>
    <property type="project" value="Ensembl"/>
</dbReference>
<dbReference type="InterPro" id="IPR000719">
    <property type="entry name" value="Prot_kinase_dom"/>
</dbReference>
<evidence type="ECO:0000256" key="16">
    <source>
        <dbReference type="ARBA" id="ARBA00047681"/>
    </source>
</evidence>
<sequence length="550" mass="62078">MIASWLTFALLCGTFCAGPGHGEAETRECIYYNANWELEKTNQSGVERCEGEKDKRLHCYASWRNNSGSIELVKKGCWLDDFNCYDRQECVATEENPQVFFCCCEGNYCNEKFTHLPEVTGPEVIYEPPPPTPSLLNILVYSLLPIAVLSMAILLAFWMYRHRKPPYGHVDINEDPGPPPPSPLVGLKPLQLLEIKARGRFGCVWKAQLMNDYVAVKIFPIQDKQSWQSEREIFNTPGMKHENLLQFIAAEKRGTNLETELWLITAFHDKGSLTDYLKGNIISWNELCHVAETMARGLSYLHEDVPWCKGEGHKPAIAHRDFKSKNVLLKNDLTAVLADFGLAVRFEPGKPPGDTHGQVGTRRYMAPEVLEGAINFQRDAFLRIDMYAMGLVLWELVSRCRAVDGPVDEYMLPFEEEIGQHPSLEDLQEVVVHKKMRPVFKDHWLKHPVGPSWLTGEVISCVRGTRDAVMHHVLASKGKIAGKSSSDLAGLRCPEAQTKLQVTFMSSPLPGAVLAQWPPAERVRERGLAWHLRIPLYVCPVLYLEGKLAG</sequence>
<keyword evidence="18" id="KW-0460">Magnesium</keyword>
<keyword evidence="5 18" id="KW-0812">Transmembrane</keyword>
<dbReference type="GO" id="GO:0001702">
    <property type="term" value="P:gastrulation with mouth forming second"/>
    <property type="evidence" value="ECO:0007669"/>
    <property type="project" value="Ensembl"/>
</dbReference>
<dbReference type="GO" id="GO:0030073">
    <property type="term" value="P:insulin secretion"/>
    <property type="evidence" value="ECO:0007669"/>
    <property type="project" value="Ensembl"/>
</dbReference>
<dbReference type="GO" id="GO:0032927">
    <property type="term" value="P:positive regulation of activin receptor signaling pathway"/>
    <property type="evidence" value="ECO:0007669"/>
    <property type="project" value="Ensembl"/>
</dbReference>
<keyword evidence="4 18" id="KW-0808">Transferase</keyword>
<keyword evidence="18" id="KW-0464">Manganese</keyword>
<dbReference type="GO" id="GO:0019838">
    <property type="term" value="F:growth factor binding"/>
    <property type="evidence" value="ECO:0007669"/>
    <property type="project" value="Ensembl"/>
</dbReference>
<keyword evidence="11 18" id="KW-1133">Transmembrane helix</keyword>
<keyword evidence="12 18" id="KW-0472">Membrane</keyword>
<evidence type="ECO:0000256" key="17">
    <source>
        <dbReference type="ARBA" id="ARBA00048773"/>
    </source>
</evidence>
<feature type="transmembrane region" description="Helical" evidence="18">
    <location>
        <begin position="138"/>
        <end position="160"/>
    </location>
</feature>
<dbReference type="InterPro" id="IPR045860">
    <property type="entry name" value="Snake_toxin-like_sf"/>
</dbReference>
<dbReference type="GO" id="GO:0030509">
    <property type="term" value="P:BMP signaling pathway"/>
    <property type="evidence" value="ECO:0007669"/>
    <property type="project" value="Ensembl"/>
</dbReference>
<keyword evidence="9 18" id="KW-0418">Kinase</keyword>
<dbReference type="GO" id="GO:0048185">
    <property type="term" value="F:activin binding"/>
    <property type="evidence" value="ECO:0007669"/>
    <property type="project" value="Ensembl"/>
</dbReference>
<dbReference type="Pfam" id="PF01064">
    <property type="entry name" value="Activin_recp"/>
    <property type="match status" value="1"/>
</dbReference>
<comment type="similarity">
    <text evidence="2 18">Belongs to the protein kinase superfamily. TKL Ser/Thr protein kinase family. TGFB receptor subfamily.</text>
</comment>
<dbReference type="GO" id="GO:0001946">
    <property type="term" value="P:lymphangiogenesis"/>
    <property type="evidence" value="ECO:0007669"/>
    <property type="project" value="Ensembl"/>
</dbReference>
<dbReference type="GO" id="GO:0007368">
    <property type="term" value="P:determination of left/right symmetry"/>
    <property type="evidence" value="ECO:0007669"/>
    <property type="project" value="Ensembl"/>
</dbReference>
<evidence type="ECO:0000256" key="5">
    <source>
        <dbReference type="ARBA" id="ARBA00022692"/>
    </source>
</evidence>
<evidence type="ECO:0000256" key="6">
    <source>
        <dbReference type="ARBA" id="ARBA00022723"/>
    </source>
</evidence>
<keyword evidence="14 18" id="KW-0675">Receptor</keyword>
<evidence type="ECO:0000256" key="8">
    <source>
        <dbReference type="ARBA" id="ARBA00022741"/>
    </source>
</evidence>
<dbReference type="GO" id="GO:0009952">
    <property type="term" value="P:anterior/posterior pattern specification"/>
    <property type="evidence" value="ECO:0007669"/>
    <property type="project" value="Ensembl"/>
</dbReference>
<organism evidence="21 22">
    <name type="scientific">Anser brachyrhynchus</name>
    <name type="common">Pink-footed goose</name>
    <dbReference type="NCBI Taxonomy" id="132585"/>
    <lineage>
        <taxon>Eukaryota</taxon>
        <taxon>Metazoa</taxon>
        <taxon>Chordata</taxon>
        <taxon>Craniata</taxon>
        <taxon>Vertebrata</taxon>
        <taxon>Euteleostomi</taxon>
        <taxon>Archelosauria</taxon>
        <taxon>Archosauria</taxon>
        <taxon>Dinosauria</taxon>
        <taxon>Saurischia</taxon>
        <taxon>Theropoda</taxon>
        <taxon>Coelurosauria</taxon>
        <taxon>Aves</taxon>
        <taxon>Neognathae</taxon>
        <taxon>Galloanserae</taxon>
        <taxon>Anseriformes</taxon>
        <taxon>Anatidae</taxon>
        <taxon>Anserinae</taxon>
        <taxon>Anser</taxon>
    </lineage>
</organism>
<evidence type="ECO:0000256" key="3">
    <source>
        <dbReference type="ARBA" id="ARBA00022527"/>
    </source>
</evidence>
<dbReference type="GO" id="GO:0030501">
    <property type="term" value="P:positive regulation of bone mineralization"/>
    <property type="evidence" value="ECO:0007669"/>
    <property type="project" value="Ensembl"/>
</dbReference>
<dbReference type="EC" id="2.7.11.30" evidence="18"/>
<evidence type="ECO:0000256" key="4">
    <source>
        <dbReference type="ARBA" id="ARBA00022679"/>
    </source>
</evidence>
<evidence type="ECO:0000256" key="15">
    <source>
        <dbReference type="ARBA" id="ARBA00023180"/>
    </source>
</evidence>
<dbReference type="GO" id="GO:0045669">
    <property type="term" value="P:positive regulation of osteoblast differentiation"/>
    <property type="evidence" value="ECO:0007669"/>
    <property type="project" value="Ensembl"/>
</dbReference>
<comment type="subcellular location">
    <subcellularLocation>
        <location evidence="1 18">Membrane</location>
        <topology evidence="1 18">Single-pass type I membrane protein</topology>
    </subcellularLocation>
</comment>
<keyword evidence="10 18" id="KW-0067">ATP-binding</keyword>
<keyword evidence="6 18" id="KW-0479">Metal-binding</keyword>
<name>A0A8B9CQV7_9AVES</name>
<dbReference type="GO" id="GO:0001974">
    <property type="term" value="P:blood vessel remodeling"/>
    <property type="evidence" value="ECO:0007669"/>
    <property type="project" value="Ensembl"/>
</dbReference>
<dbReference type="AlphaFoldDB" id="A0A8B9CQV7"/>
<comment type="catalytic activity">
    <reaction evidence="17 18">
        <text>L-threonyl-[receptor-protein] + ATP = O-phospho-L-threonyl-[receptor-protein] + ADP + H(+)</text>
        <dbReference type="Rhea" id="RHEA:44880"/>
        <dbReference type="Rhea" id="RHEA-COMP:11024"/>
        <dbReference type="Rhea" id="RHEA-COMP:11025"/>
        <dbReference type="ChEBI" id="CHEBI:15378"/>
        <dbReference type="ChEBI" id="CHEBI:30013"/>
        <dbReference type="ChEBI" id="CHEBI:30616"/>
        <dbReference type="ChEBI" id="CHEBI:61977"/>
        <dbReference type="ChEBI" id="CHEBI:456216"/>
        <dbReference type="EC" id="2.7.11.30"/>
    </reaction>
</comment>
<keyword evidence="22" id="KW-1185">Reference proteome</keyword>
<evidence type="ECO:0000256" key="13">
    <source>
        <dbReference type="ARBA" id="ARBA00023157"/>
    </source>
</evidence>
<dbReference type="InterPro" id="IPR011009">
    <property type="entry name" value="Kinase-like_dom_sf"/>
</dbReference>
<dbReference type="GO" id="GO:0019209">
    <property type="term" value="F:kinase activator activity"/>
    <property type="evidence" value="ECO:0007669"/>
    <property type="project" value="Ensembl"/>
</dbReference>
<dbReference type="GO" id="GO:0060021">
    <property type="term" value="P:roof of mouth development"/>
    <property type="evidence" value="ECO:0007669"/>
    <property type="project" value="Ensembl"/>
</dbReference>
<accession>A0A8B9CQV7</accession>
<dbReference type="GO" id="GO:0061298">
    <property type="term" value="P:retina vasculature development in camera-type eye"/>
    <property type="evidence" value="ECO:0007669"/>
    <property type="project" value="Ensembl"/>
</dbReference>
<dbReference type="GO" id="GO:0001822">
    <property type="term" value="P:kidney development"/>
    <property type="evidence" value="ECO:0007669"/>
    <property type="project" value="Ensembl"/>
</dbReference>
<evidence type="ECO:0000256" key="18">
    <source>
        <dbReference type="RuleBase" id="RU361271"/>
    </source>
</evidence>
<keyword evidence="3 18" id="KW-0723">Serine/threonine-protein kinase</keyword>
<dbReference type="Pfam" id="PF00069">
    <property type="entry name" value="Pkinase"/>
    <property type="match status" value="1"/>
</dbReference>
<evidence type="ECO:0000256" key="2">
    <source>
        <dbReference type="ARBA" id="ARBA00009605"/>
    </source>
</evidence>
<keyword evidence="7 19" id="KW-0732">Signal</keyword>
<dbReference type="FunFam" id="3.30.200.20:FF:000094">
    <property type="entry name" value="Serine/threonine-protein kinase receptor"/>
    <property type="match status" value="1"/>
</dbReference>
<dbReference type="Ensembl" id="ENSABRT00000033677.1">
    <property type="protein sequence ID" value="ENSABRP00000024002.1"/>
    <property type="gene ID" value="ENSABRG00000020159.1"/>
</dbReference>
<dbReference type="GO" id="GO:0120163">
    <property type="term" value="P:negative regulation of cold-induced thermogenesis"/>
    <property type="evidence" value="ECO:0007669"/>
    <property type="project" value="Ensembl"/>
</dbReference>
<dbReference type="PANTHER" id="PTHR23255:SF70">
    <property type="entry name" value="ACTIVIN RECEPTOR TYPE-2B"/>
    <property type="match status" value="1"/>
</dbReference>
<evidence type="ECO:0000256" key="9">
    <source>
        <dbReference type="ARBA" id="ARBA00022777"/>
    </source>
</evidence>
<dbReference type="PRINTS" id="PR00653">
    <property type="entry name" value="ACTIVIN2R"/>
</dbReference>
<dbReference type="InterPro" id="IPR000333">
    <property type="entry name" value="TGFB_receptor"/>
</dbReference>
<dbReference type="GO" id="GO:0030279">
    <property type="term" value="P:negative regulation of ossification"/>
    <property type="evidence" value="ECO:0007669"/>
    <property type="project" value="Ensembl"/>
</dbReference>
<evidence type="ECO:0000256" key="12">
    <source>
        <dbReference type="ARBA" id="ARBA00023136"/>
    </source>
</evidence>
<evidence type="ECO:0000256" key="11">
    <source>
        <dbReference type="ARBA" id="ARBA00022989"/>
    </source>
</evidence>
<dbReference type="GO" id="GO:0005737">
    <property type="term" value="C:cytoplasm"/>
    <property type="evidence" value="ECO:0007669"/>
    <property type="project" value="Ensembl"/>
</dbReference>
<dbReference type="GO" id="GO:0060836">
    <property type="term" value="P:lymphatic endothelial cell differentiation"/>
    <property type="evidence" value="ECO:0007669"/>
    <property type="project" value="Ensembl"/>
</dbReference>
<evidence type="ECO:0000256" key="19">
    <source>
        <dbReference type="SAM" id="SignalP"/>
    </source>
</evidence>
<dbReference type="GO" id="GO:0009791">
    <property type="term" value="P:post-embryonic development"/>
    <property type="evidence" value="ECO:0007669"/>
    <property type="project" value="Ensembl"/>
</dbReference>
<keyword evidence="15" id="KW-0325">Glycoprotein</keyword>
<dbReference type="PROSITE" id="PS00108">
    <property type="entry name" value="PROTEIN_KINASE_ST"/>
    <property type="match status" value="1"/>
</dbReference>
<evidence type="ECO:0000256" key="7">
    <source>
        <dbReference type="ARBA" id="ARBA00022729"/>
    </source>
</evidence>
<evidence type="ECO:0000313" key="21">
    <source>
        <dbReference type="Ensembl" id="ENSABRP00000024002.1"/>
    </source>
</evidence>
<evidence type="ECO:0000256" key="14">
    <source>
        <dbReference type="ARBA" id="ARBA00023170"/>
    </source>
</evidence>
<dbReference type="GO" id="GO:0046872">
    <property type="term" value="F:metal ion binding"/>
    <property type="evidence" value="ECO:0007669"/>
    <property type="project" value="UniProtKB-KW"/>
</dbReference>